<evidence type="ECO:0000313" key="11">
    <source>
        <dbReference type="EMBL" id="AAF84705.1"/>
    </source>
</evidence>
<sequence length="144" mass="15756">MFSMYRRKRRKLKSEINVVPYIDVMLVLLVIFMVTAPLLTLSINVDLPVSNAKALENKQDPIVVIVNSDGKLALQLPKSKPENINVDALGKKLTSVVSQDKNVRVVVAADGAVAYKDVIAAMNAIKDAKIEKVSLLTQAEANAR</sequence>
<comment type="similarity">
    <text evidence="2 10">Belongs to the ExbD/TolR family.</text>
</comment>
<dbReference type="EMBL" id="AE003849">
    <property type="protein sequence ID" value="AAF84705.1"/>
    <property type="molecule type" value="Genomic_DNA"/>
</dbReference>
<dbReference type="AlphaFoldDB" id="Q9PC82"/>
<dbReference type="HOGENOM" id="CLU_085305_1_3_6"/>
<comment type="function">
    <text evidence="10">Part of the Tol-Pal system, which plays a role in outer membrane invagination during cell division and is important for maintaining outer membrane integrity.</text>
</comment>
<dbReference type="GO" id="GO:0022857">
    <property type="term" value="F:transmembrane transporter activity"/>
    <property type="evidence" value="ECO:0007669"/>
    <property type="project" value="InterPro"/>
</dbReference>
<keyword evidence="9 10" id="KW-0131">Cell cycle</keyword>
<comment type="subcellular location">
    <subcellularLocation>
        <location evidence="10">Cell inner membrane</location>
        <topology evidence="10">Single-pass membrane protein</topology>
    </subcellularLocation>
    <subcellularLocation>
        <location evidence="1">Cell membrane</location>
        <topology evidence="1">Single-pass membrane protein</topology>
    </subcellularLocation>
</comment>
<gene>
    <name evidence="10" type="primary">tolR</name>
    <name evidence="11" type="ordered locus">XF_1899</name>
</gene>
<keyword evidence="7 10" id="KW-1133">Transmembrane helix</keyword>
<evidence type="ECO:0000256" key="7">
    <source>
        <dbReference type="ARBA" id="ARBA00022989"/>
    </source>
</evidence>
<evidence type="ECO:0000256" key="8">
    <source>
        <dbReference type="ARBA" id="ARBA00023136"/>
    </source>
</evidence>
<accession>Q9PC82</accession>
<dbReference type="PANTHER" id="PTHR30558">
    <property type="entry name" value="EXBD MEMBRANE COMPONENT OF PMF-DRIVEN MACROMOLECULE IMPORT SYSTEM"/>
    <property type="match status" value="1"/>
</dbReference>
<dbReference type="InterPro" id="IPR014168">
    <property type="entry name" value="Tol-Pal_TolR"/>
</dbReference>
<evidence type="ECO:0000256" key="4">
    <source>
        <dbReference type="ARBA" id="ARBA00022519"/>
    </source>
</evidence>
<evidence type="ECO:0000256" key="9">
    <source>
        <dbReference type="ARBA" id="ARBA00023306"/>
    </source>
</evidence>
<dbReference type="GO" id="GO:0051301">
    <property type="term" value="P:cell division"/>
    <property type="evidence" value="ECO:0007669"/>
    <property type="project" value="UniProtKB-UniRule"/>
</dbReference>
<protein>
    <recommendedName>
        <fullName evidence="10">Tol-Pal system protein TolR</fullName>
    </recommendedName>
</protein>
<feature type="transmembrane region" description="Helical" evidence="10">
    <location>
        <begin position="21"/>
        <end position="43"/>
    </location>
</feature>
<dbReference type="NCBIfam" id="TIGR02801">
    <property type="entry name" value="tolR"/>
    <property type="match status" value="1"/>
</dbReference>
<dbReference type="Pfam" id="PF02472">
    <property type="entry name" value="ExbD"/>
    <property type="match status" value="1"/>
</dbReference>
<keyword evidence="6 10" id="KW-0812">Transmembrane</keyword>
<dbReference type="GO" id="GO:0015031">
    <property type="term" value="P:protein transport"/>
    <property type="evidence" value="ECO:0007669"/>
    <property type="project" value="InterPro"/>
</dbReference>
<dbReference type="HAMAP" id="MF_02203">
    <property type="entry name" value="TolR"/>
    <property type="match status" value="1"/>
</dbReference>
<organism evidence="11 12">
    <name type="scientific">Xylella fastidiosa (strain 9a5c)</name>
    <dbReference type="NCBI Taxonomy" id="160492"/>
    <lineage>
        <taxon>Bacteria</taxon>
        <taxon>Pseudomonadati</taxon>
        <taxon>Pseudomonadota</taxon>
        <taxon>Gammaproteobacteria</taxon>
        <taxon>Lysobacterales</taxon>
        <taxon>Lysobacteraceae</taxon>
        <taxon>Xylella</taxon>
    </lineage>
</organism>
<dbReference type="KEGG" id="xfa:XF_1899"/>
<keyword evidence="5 10" id="KW-0132">Cell division</keyword>
<dbReference type="Gene3D" id="3.30.420.270">
    <property type="match status" value="1"/>
</dbReference>
<evidence type="ECO:0000256" key="5">
    <source>
        <dbReference type="ARBA" id="ARBA00022618"/>
    </source>
</evidence>
<dbReference type="GO" id="GO:0005886">
    <property type="term" value="C:plasma membrane"/>
    <property type="evidence" value="ECO:0007669"/>
    <property type="project" value="UniProtKB-SubCell"/>
</dbReference>
<dbReference type="eggNOG" id="COG0848">
    <property type="taxonomic scope" value="Bacteria"/>
</dbReference>
<keyword evidence="8 10" id="KW-0472">Membrane</keyword>
<evidence type="ECO:0000256" key="3">
    <source>
        <dbReference type="ARBA" id="ARBA00022475"/>
    </source>
</evidence>
<evidence type="ECO:0000256" key="10">
    <source>
        <dbReference type="HAMAP-Rule" id="MF_02203"/>
    </source>
</evidence>
<dbReference type="Proteomes" id="UP000000812">
    <property type="component" value="Chromosome"/>
</dbReference>
<comment type="subunit">
    <text evidence="10">The Tol-Pal system is composed of five core proteins: the inner membrane proteins TolA, TolQ and TolR, the periplasmic protein TolB and the outer membrane protein Pal. They form a network linking the inner and outer membranes and the peptidoglycan layer.</text>
</comment>
<dbReference type="PANTHER" id="PTHR30558:SF7">
    <property type="entry name" value="TOL-PAL SYSTEM PROTEIN TOLR"/>
    <property type="match status" value="1"/>
</dbReference>
<proteinExistence type="inferred from homology"/>
<evidence type="ECO:0000256" key="6">
    <source>
        <dbReference type="ARBA" id="ARBA00022692"/>
    </source>
</evidence>
<evidence type="ECO:0000256" key="2">
    <source>
        <dbReference type="ARBA" id="ARBA00005811"/>
    </source>
</evidence>
<evidence type="ECO:0000313" key="12">
    <source>
        <dbReference type="Proteomes" id="UP000000812"/>
    </source>
</evidence>
<dbReference type="STRING" id="160492.XF_1899"/>
<keyword evidence="4 10" id="KW-0997">Cell inner membrane</keyword>
<dbReference type="InterPro" id="IPR003400">
    <property type="entry name" value="ExbD"/>
</dbReference>
<keyword evidence="3 10" id="KW-1003">Cell membrane</keyword>
<reference evidence="11 12" key="1">
    <citation type="journal article" date="2000" name="Nature">
        <title>The genome sequence of the plant pathogen Xylella fastidiosa.</title>
        <authorList>
            <person name="Simpson A.J."/>
            <person name="Reinach F.C."/>
            <person name="Arruda P."/>
            <person name="Abreu F.A."/>
            <person name="Acencio M."/>
            <person name="Alvarenga R."/>
            <person name="Alves L.M."/>
            <person name="Araya J.E."/>
            <person name="Baia G.S."/>
            <person name="Baptista C.S."/>
            <person name="Barros M.H."/>
            <person name="Bonaccorsi E.D."/>
            <person name="Bordin S."/>
            <person name="Bove J.M."/>
            <person name="Briones M.R."/>
            <person name="Bueno M.R."/>
            <person name="Camargo A.A."/>
            <person name="Camargo L.E."/>
            <person name="Carraro D.M."/>
            <person name="Carrer H."/>
            <person name="Colauto N.B."/>
            <person name="Colombo C."/>
            <person name="Costa F.F."/>
            <person name="Costa M.C."/>
            <person name="Costa-Neto C.M."/>
            <person name="Coutinho L.L."/>
            <person name="Cristofani M."/>
            <person name="Dias-Neto E."/>
            <person name="Docena C."/>
            <person name="El-Dorry H."/>
            <person name="Facincani A.P."/>
            <person name="Ferreira A.J."/>
            <person name="Ferreira V.C."/>
            <person name="Ferro J.A."/>
            <person name="Fraga J.S."/>
            <person name="Franca S.C."/>
            <person name="Franco M.C."/>
            <person name="Frohme M."/>
            <person name="Furlan L.R."/>
            <person name="Garnier M."/>
            <person name="Goldman G.H."/>
            <person name="Goldman M.H."/>
            <person name="Gomes S.L."/>
            <person name="Gruber A."/>
            <person name="Ho P.L."/>
            <person name="Hoheisel J.D."/>
            <person name="Junqueira M.L."/>
            <person name="Kemper E.L."/>
            <person name="Kitajima J.P."/>
            <person name="Krieger J.E."/>
            <person name="Kuramae E.E."/>
            <person name="Laigret F."/>
            <person name="Lambais M.R."/>
            <person name="Leite L.C."/>
            <person name="Lemos E.G."/>
            <person name="Lemos M.V."/>
            <person name="Lopes S.A."/>
            <person name="Lopes C.R."/>
            <person name="Machado J.A."/>
            <person name="Machado M.A."/>
            <person name="Madeira A.M."/>
            <person name="Madeira H.M."/>
            <person name="Marino C.L."/>
            <person name="Marques M.V."/>
            <person name="Martins E.A."/>
            <person name="Martins E.M."/>
            <person name="Matsukuma A.Y."/>
            <person name="Menck C.F."/>
            <person name="Miracca E.C."/>
            <person name="Miyaki C.Y."/>
            <person name="Monteriro-Vitorello C.B."/>
            <person name="Moon D.H."/>
            <person name="Nagai M.A."/>
            <person name="Nascimento A.L."/>
            <person name="Netto L.E."/>
            <person name="Nhani A.Jr."/>
            <person name="Nobrega F.G."/>
            <person name="Nunes L.R."/>
            <person name="Oliveira M.A."/>
            <person name="de Oliveira M.C."/>
            <person name="de Oliveira R.C."/>
            <person name="Palmieri D.A."/>
            <person name="Paris A."/>
            <person name="Peixoto B.R."/>
            <person name="Pereira G.A."/>
            <person name="Pereira H.A.Jr."/>
            <person name="Pesquero J.B."/>
            <person name="Quaggio R.B."/>
            <person name="Roberto P.G."/>
            <person name="Rodrigues V."/>
            <person name="de M Rosa A.J."/>
            <person name="de Rosa V.E.Jr."/>
            <person name="de Sa R.G."/>
            <person name="Santelli R.V."/>
            <person name="Sawasaki H.E."/>
            <person name="da Silva A.C."/>
            <person name="da Silva A.M."/>
            <person name="da Silva F.R."/>
            <person name="da Silva W.A.Jr."/>
            <person name="da Silveira J.F."/>
            <person name="Silvestri M.L."/>
            <person name="Siqueira W.J."/>
            <person name="de Souza A.A."/>
            <person name="de Souza A.P."/>
            <person name="Terenzi M.F."/>
            <person name="Truffi D."/>
            <person name="Tsai S.M."/>
            <person name="Tsuhako M.H."/>
            <person name="Vallada H."/>
            <person name="Van Sluys M.A."/>
            <person name="Verjovski-Almeida S."/>
            <person name="Vettore A.L."/>
            <person name="Zago M.A."/>
            <person name="Zatz M."/>
            <person name="Meidanis J."/>
            <person name="Setubal J.C."/>
        </authorList>
    </citation>
    <scope>NUCLEOTIDE SEQUENCE [LARGE SCALE GENOMIC DNA]</scope>
    <source>
        <strain evidence="11 12">9a5c</strain>
    </source>
</reference>
<dbReference type="PIR" id="B82623">
    <property type="entry name" value="B82623"/>
</dbReference>
<evidence type="ECO:0000256" key="1">
    <source>
        <dbReference type="ARBA" id="ARBA00004162"/>
    </source>
</evidence>
<name>Q9PC82_XYLFA</name>